<dbReference type="EMBL" id="LNYL01000022">
    <property type="protein sequence ID" value="KTD29697.1"/>
    <property type="molecule type" value="Genomic_DNA"/>
</dbReference>
<protein>
    <submittedName>
        <fullName evidence="1">Uncharacterized protein</fullName>
    </submittedName>
</protein>
<sequence length="93" mass="10697">MDYKDFDLKNHECIAEFLRTTQNSTCDISGSIKATIAQFLMNFRIEINKRASALGQNWISPIDIIDSQVCELRRCVIDLEAYKERLKKGVIAQ</sequence>
<dbReference type="Proteomes" id="UP000054908">
    <property type="component" value="Unassembled WGS sequence"/>
</dbReference>
<proteinExistence type="predicted"/>
<comment type="caution">
    <text evidence="1">The sequence shown here is derived from an EMBL/GenBank/DDBJ whole genome shotgun (WGS) entry which is preliminary data.</text>
</comment>
<reference evidence="1 2" key="1">
    <citation type="submission" date="2015-11" db="EMBL/GenBank/DDBJ databases">
        <title>Genomic analysis of 38 Legionella species identifies large and diverse effector repertoires.</title>
        <authorList>
            <person name="Burstein D."/>
            <person name="Amaro F."/>
            <person name="Zusman T."/>
            <person name="Lifshitz Z."/>
            <person name="Cohen O."/>
            <person name="Gilbert J.A."/>
            <person name="Pupko T."/>
            <person name="Shuman H.A."/>
            <person name="Segal G."/>
        </authorList>
    </citation>
    <scope>NUCLEOTIDE SEQUENCE [LARGE SCALE GENOMIC DNA]</scope>
    <source>
        <strain evidence="1 2">PX-1-G2-E2</strain>
    </source>
</reference>
<dbReference type="STRING" id="466.Lmac_0872"/>
<dbReference type="AlphaFoldDB" id="A0A0W0WBG0"/>
<dbReference type="RefSeq" id="WP_058451681.1">
    <property type="nucleotide sequence ID" value="NZ_CAAAIB010000015.1"/>
</dbReference>
<keyword evidence="2" id="KW-1185">Reference proteome</keyword>
<name>A0A0W0WBG0_9GAMM</name>
<evidence type="ECO:0000313" key="2">
    <source>
        <dbReference type="Proteomes" id="UP000054908"/>
    </source>
</evidence>
<gene>
    <name evidence="1" type="ORF">Lmac_0872</name>
</gene>
<accession>A0A0W0WBG0</accession>
<dbReference type="PATRIC" id="fig|466.6.peg.932"/>
<dbReference type="OrthoDB" id="5638465at2"/>
<organism evidence="1 2">
    <name type="scientific">Legionella maceachernii</name>
    <dbReference type="NCBI Taxonomy" id="466"/>
    <lineage>
        <taxon>Bacteria</taxon>
        <taxon>Pseudomonadati</taxon>
        <taxon>Pseudomonadota</taxon>
        <taxon>Gammaproteobacteria</taxon>
        <taxon>Legionellales</taxon>
        <taxon>Legionellaceae</taxon>
        <taxon>Legionella</taxon>
    </lineage>
</organism>
<evidence type="ECO:0000313" key="1">
    <source>
        <dbReference type="EMBL" id="KTD29697.1"/>
    </source>
</evidence>